<keyword evidence="4 10" id="KW-0812">Transmembrane</keyword>
<evidence type="ECO:0000313" key="12">
    <source>
        <dbReference type="EMBL" id="NHQ75387.1"/>
    </source>
</evidence>
<organism evidence="12 13">
    <name type="scientific">Roseovarius gahaiensis</name>
    <dbReference type="NCBI Taxonomy" id="2716691"/>
    <lineage>
        <taxon>Bacteria</taxon>
        <taxon>Pseudomonadati</taxon>
        <taxon>Pseudomonadota</taxon>
        <taxon>Alphaproteobacteria</taxon>
        <taxon>Rhodobacterales</taxon>
        <taxon>Roseobacteraceae</taxon>
        <taxon>Roseovarius</taxon>
    </lineage>
</organism>
<keyword evidence="13" id="KW-1185">Reference proteome</keyword>
<feature type="transmembrane region" description="Helical" evidence="10">
    <location>
        <begin position="309"/>
        <end position="335"/>
    </location>
</feature>
<dbReference type="GO" id="GO:1902600">
    <property type="term" value="P:proton transmembrane transport"/>
    <property type="evidence" value="ECO:0007669"/>
    <property type="project" value="InterPro"/>
</dbReference>
<feature type="transmembrane region" description="Helical" evidence="10">
    <location>
        <begin position="67"/>
        <end position="86"/>
    </location>
</feature>
<dbReference type="InterPro" id="IPR006153">
    <property type="entry name" value="Cation/H_exchanger_TM"/>
</dbReference>
<evidence type="ECO:0000256" key="1">
    <source>
        <dbReference type="ARBA" id="ARBA00004141"/>
    </source>
</evidence>
<dbReference type="AlphaFoldDB" id="A0A967BIJ5"/>
<keyword evidence="6" id="KW-0915">Sodium</keyword>
<keyword evidence="7" id="KW-0406">Ion transport</keyword>
<dbReference type="RefSeq" id="WP_167198533.1">
    <property type="nucleotide sequence ID" value="NZ_JAAORB010000032.1"/>
</dbReference>
<keyword evidence="3" id="KW-0050">Antiport</keyword>
<sequence>MIDTGAHHAAMLLLMGAVSLLAVPMRAAFARVSMPSMIGFIMLGVALSIGSALSGLAKDTLTEQVPFLAKIGIVVLLFRIGLESDLDKLRRQLGRAALIWLPNMVLGAAAAFALVVVWPGLGLIPALFTGVAASATSIGVSAGIWEATGALDSDTGALLLDAAELDDVSAVVLLSVLFAVGPLLQQPEGAAILAPALKAGAIQLLLTALFSIACYLFSRWLEKPLSDGFAKLSPTHGPIVLATGAAFVIAAMAEVMGLSMAIGALFAGLAFSRDPAERSIDEAFGLLLTVFGPFFFVAIGLSVDLNALIGGMGLAAALAGMAVIGKLSGAGLPAAAMLGWRQGTLIGFSMVPRAEIFLLVMLFGLTLGPWAVPQVLYNAAVLASIATCIIGPAIVGMMLRPAAGSTT</sequence>
<evidence type="ECO:0000256" key="5">
    <source>
        <dbReference type="ARBA" id="ARBA00022989"/>
    </source>
</evidence>
<feature type="transmembrane region" description="Helical" evidence="10">
    <location>
        <begin position="283"/>
        <end position="303"/>
    </location>
</feature>
<dbReference type="Proteomes" id="UP000639775">
    <property type="component" value="Unassembled WGS sequence"/>
</dbReference>
<dbReference type="PANTHER" id="PTHR43562:SF3">
    <property type="entry name" value="SODIUM ION_PROTON EXCHANGER (EUROFUNG)"/>
    <property type="match status" value="1"/>
</dbReference>
<reference evidence="12" key="1">
    <citation type="submission" date="2020-03" db="EMBL/GenBank/DDBJ databases">
        <title>Roseovarius gahaiensis sp. nov., isolated from Gahai Saline Lake, China.</title>
        <authorList>
            <person name="Sun X."/>
        </authorList>
    </citation>
    <scope>NUCLEOTIDE SEQUENCE</scope>
    <source>
        <strain evidence="12">GH877</strain>
    </source>
</reference>
<comment type="caution">
    <text evidence="12">The sequence shown here is derived from an EMBL/GenBank/DDBJ whole genome shotgun (WGS) entry which is preliminary data.</text>
</comment>
<name>A0A967BIJ5_9RHOB</name>
<evidence type="ECO:0000256" key="9">
    <source>
        <dbReference type="ARBA" id="ARBA00023201"/>
    </source>
</evidence>
<keyword evidence="5 10" id="KW-1133">Transmembrane helix</keyword>
<keyword evidence="8 10" id="KW-0472">Membrane</keyword>
<evidence type="ECO:0000256" key="8">
    <source>
        <dbReference type="ARBA" id="ARBA00023136"/>
    </source>
</evidence>
<dbReference type="Pfam" id="PF00999">
    <property type="entry name" value="Na_H_Exchanger"/>
    <property type="match status" value="1"/>
</dbReference>
<proteinExistence type="predicted"/>
<keyword evidence="9" id="KW-0739">Sodium transport</keyword>
<dbReference type="GO" id="GO:0016020">
    <property type="term" value="C:membrane"/>
    <property type="evidence" value="ECO:0007669"/>
    <property type="project" value="UniProtKB-SubCell"/>
</dbReference>
<evidence type="ECO:0000313" key="13">
    <source>
        <dbReference type="Proteomes" id="UP000639775"/>
    </source>
</evidence>
<accession>A0A967BIJ5</accession>
<protein>
    <submittedName>
        <fullName evidence="12">Cation:proton antiporter</fullName>
    </submittedName>
</protein>
<evidence type="ECO:0000256" key="3">
    <source>
        <dbReference type="ARBA" id="ARBA00022449"/>
    </source>
</evidence>
<evidence type="ECO:0000256" key="7">
    <source>
        <dbReference type="ARBA" id="ARBA00023065"/>
    </source>
</evidence>
<feature type="transmembrane region" description="Helical" evidence="10">
    <location>
        <begin position="98"/>
        <end position="118"/>
    </location>
</feature>
<feature type="transmembrane region" description="Helical" evidence="10">
    <location>
        <begin position="6"/>
        <end position="25"/>
    </location>
</feature>
<feature type="transmembrane region" description="Helical" evidence="10">
    <location>
        <begin position="379"/>
        <end position="399"/>
    </location>
</feature>
<evidence type="ECO:0000256" key="4">
    <source>
        <dbReference type="ARBA" id="ARBA00022692"/>
    </source>
</evidence>
<dbReference type="GO" id="GO:0015297">
    <property type="term" value="F:antiporter activity"/>
    <property type="evidence" value="ECO:0007669"/>
    <property type="project" value="UniProtKB-KW"/>
</dbReference>
<comment type="subcellular location">
    <subcellularLocation>
        <location evidence="1">Membrane</location>
        <topology evidence="1">Multi-pass membrane protein</topology>
    </subcellularLocation>
</comment>
<dbReference type="PANTHER" id="PTHR43562">
    <property type="entry name" value="NAPA-TYPE SODIUM/HYDROGEN ANTIPORTER"/>
    <property type="match status" value="1"/>
</dbReference>
<dbReference type="GO" id="GO:0006814">
    <property type="term" value="P:sodium ion transport"/>
    <property type="evidence" value="ECO:0007669"/>
    <property type="project" value="UniProtKB-KW"/>
</dbReference>
<evidence type="ECO:0000256" key="2">
    <source>
        <dbReference type="ARBA" id="ARBA00022448"/>
    </source>
</evidence>
<feature type="domain" description="Cation/H+ exchanger transmembrane" evidence="11">
    <location>
        <begin position="20"/>
        <end position="399"/>
    </location>
</feature>
<feature type="transmembrane region" description="Helical" evidence="10">
    <location>
        <begin position="37"/>
        <end position="55"/>
    </location>
</feature>
<evidence type="ECO:0000256" key="6">
    <source>
        <dbReference type="ARBA" id="ARBA00023053"/>
    </source>
</evidence>
<dbReference type="EMBL" id="JAAORB010000032">
    <property type="protein sequence ID" value="NHQ75387.1"/>
    <property type="molecule type" value="Genomic_DNA"/>
</dbReference>
<evidence type="ECO:0000259" key="11">
    <source>
        <dbReference type="Pfam" id="PF00999"/>
    </source>
</evidence>
<feature type="transmembrane region" description="Helical" evidence="10">
    <location>
        <begin position="196"/>
        <end position="218"/>
    </location>
</feature>
<gene>
    <name evidence="12" type="ORF">HAT86_13085</name>
</gene>
<dbReference type="InterPro" id="IPR038770">
    <property type="entry name" value="Na+/solute_symporter_sf"/>
</dbReference>
<keyword evidence="2" id="KW-0813">Transport</keyword>
<evidence type="ECO:0000256" key="10">
    <source>
        <dbReference type="SAM" id="Phobius"/>
    </source>
</evidence>
<dbReference type="Gene3D" id="1.20.1530.20">
    <property type="match status" value="1"/>
</dbReference>
<feature type="transmembrane region" description="Helical" evidence="10">
    <location>
        <begin position="238"/>
        <end position="271"/>
    </location>
</feature>